<name>A0A1M7FRU8_9RHOB</name>
<evidence type="ECO:0000256" key="1">
    <source>
        <dbReference type="SAM" id="MobiDB-lite"/>
    </source>
</evidence>
<dbReference type="EMBL" id="FRBR01000009">
    <property type="protein sequence ID" value="SHM06660.1"/>
    <property type="molecule type" value="Genomic_DNA"/>
</dbReference>
<sequence>MQVSSKFRAIHTTNGTDPKRPSIRATSQATEILVDGGDEVPTLYLTTY</sequence>
<organism evidence="2 3">
    <name type="scientific">Roseovarius pacificus</name>
    <dbReference type="NCBI Taxonomy" id="337701"/>
    <lineage>
        <taxon>Bacteria</taxon>
        <taxon>Pseudomonadati</taxon>
        <taxon>Pseudomonadota</taxon>
        <taxon>Alphaproteobacteria</taxon>
        <taxon>Rhodobacterales</taxon>
        <taxon>Roseobacteraceae</taxon>
        <taxon>Roseovarius</taxon>
    </lineage>
</organism>
<reference evidence="2 3" key="1">
    <citation type="submission" date="2016-11" db="EMBL/GenBank/DDBJ databases">
        <authorList>
            <person name="Jaros S."/>
            <person name="Januszkiewicz K."/>
            <person name="Wedrychowicz H."/>
        </authorList>
    </citation>
    <scope>NUCLEOTIDE SEQUENCE [LARGE SCALE GENOMIC DNA]</scope>
    <source>
        <strain evidence="2 3">DSM 29589</strain>
    </source>
</reference>
<proteinExistence type="predicted"/>
<dbReference type="AlphaFoldDB" id="A0A1M7FRU8"/>
<feature type="compositionally biased region" description="Polar residues" evidence="1">
    <location>
        <begin position="1"/>
        <end position="16"/>
    </location>
</feature>
<protein>
    <submittedName>
        <fullName evidence="2">Uncharacterized protein</fullName>
    </submittedName>
</protein>
<accession>A0A1M7FRU8</accession>
<dbReference type="Proteomes" id="UP000183974">
    <property type="component" value="Unassembled WGS sequence"/>
</dbReference>
<feature type="region of interest" description="Disordered" evidence="1">
    <location>
        <begin position="1"/>
        <end position="22"/>
    </location>
</feature>
<evidence type="ECO:0000313" key="3">
    <source>
        <dbReference type="Proteomes" id="UP000183974"/>
    </source>
</evidence>
<evidence type="ECO:0000313" key="2">
    <source>
        <dbReference type="EMBL" id="SHM06660.1"/>
    </source>
</evidence>
<keyword evidence="3" id="KW-1185">Reference proteome</keyword>
<gene>
    <name evidence="2" type="ORF">SAMN05444398_10998</name>
</gene>